<organism evidence="2 3">
    <name type="scientific">Zarconia navalis LEGE 11467</name>
    <dbReference type="NCBI Taxonomy" id="1828826"/>
    <lineage>
        <taxon>Bacteria</taxon>
        <taxon>Bacillati</taxon>
        <taxon>Cyanobacteriota</taxon>
        <taxon>Cyanophyceae</taxon>
        <taxon>Oscillatoriophycideae</taxon>
        <taxon>Oscillatoriales</taxon>
        <taxon>Oscillatoriales incertae sedis</taxon>
        <taxon>Zarconia</taxon>
        <taxon>Zarconia navalis</taxon>
    </lineage>
</organism>
<sequence>MLGSSCITGPKTGSAPEKSPYGFSADLAKCPVPLAGNVKRGRGSPEFAMSVGEL</sequence>
<reference evidence="2" key="1">
    <citation type="submission" date="2020-10" db="EMBL/GenBank/DDBJ databases">
        <authorList>
            <person name="Castelo-Branco R."/>
            <person name="Eusebio N."/>
            <person name="Adriana R."/>
            <person name="Vieira A."/>
            <person name="Brugerolle De Fraissinette N."/>
            <person name="Rezende De Castro R."/>
            <person name="Schneider M.P."/>
            <person name="Vasconcelos V."/>
            <person name="Leao P.N."/>
        </authorList>
    </citation>
    <scope>NUCLEOTIDE SEQUENCE</scope>
    <source>
        <strain evidence="2">LEGE 11467</strain>
    </source>
</reference>
<proteinExistence type="predicted"/>
<name>A0A928W2W3_9CYAN</name>
<dbReference type="RefSeq" id="WP_264322429.1">
    <property type="nucleotide sequence ID" value="NZ_JADEXN010000325.1"/>
</dbReference>
<dbReference type="EMBL" id="JADEXN010000325">
    <property type="protein sequence ID" value="MBE9042260.1"/>
    <property type="molecule type" value="Genomic_DNA"/>
</dbReference>
<dbReference type="Proteomes" id="UP000621799">
    <property type="component" value="Unassembled WGS sequence"/>
</dbReference>
<feature type="region of interest" description="Disordered" evidence="1">
    <location>
        <begin position="1"/>
        <end position="22"/>
    </location>
</feature>
<evidence type="ECO:0000256" key="1">
    <source>
        <dbReference type="SAM" id="MobiDB-lite"/>
    </source>
</evidence>
<accession>A0A928W2W3</accession>
<evidence type="ECO:0000313" key="2">
    <source>
        <dbReference type="EMBL" id="MBE9042260.1"/>
    </source>
</evidence>
<dbReference type="AlphaFoldDB" id="A0A928W2W3"/>
<protein>
    <submittedName>
        <fullName evidence="2">Uncharacterized protein</fullName>
    </submittedName>
</protein>
<keyword evidence="3" id="KW-1185">Reference proteome</keyword>
<gene>
    <name evidence="2" type="ORF">IQ235_15890</name>
</gene>
<comment type="caution">
    <text evidence="2">The sequence shown here is derived from an EMBL/GenBank/DDBJ whole genome shotgun (WGS) entry which is preliminary data.</text>
</comment>
<evidence type="ECO:0000313" key="3">
    <source>
        <dbReference type="Proteomes" id="UP000621799"/>
    </source>
</evidence>